<proteinExistence type="predicted"/>
<dbReference type="Proteomes" id="UP000489600">
    <property type="component" value="Unassembled WGS sequence"/>
</dbReference>
<keyword evidence="2" id="KW-1185">Reference proteome</keyword>
<reference evidence="1" key="1">
    <citation type="submission" date="2019-07" db="EMBL/GenBank/DDBJ databases">
        <authorList>
            <person name="Dittberner H."/>
        </authorList>
    </citation>
    <scope>NUCLEOTIDE SEQUENCE [LARGE SCALE GENOMIC DNA]</scope>
</reference>
<comment type="caution">
    <text evidence="1">The sequence shown here is derived from an EMBL/GenBank/DDBJ whole genome shotgun (WGS) entry which is preliminary data.</text>
</comment>
<evidence type="ECO:0000313" key="2">
    <source>
        <dbReference type="Proteomes" id="UP000489600"/>
    </source>
</evidence>
<dbReference type="AlphaFoldDB" id="A0A565C675"/>
<accession>A0A565C675</accession>
<dbReference type="OrthoDB" id="1882189at2759"/>
<organism evidence="1 2">
    <name type="scientific">Arabis nemorensis</name>
    <dbReference type="NCBI Taxonomy" id="586526"/>
    <lineage>
        <taxon>Eukaryota</taxon>
        <taxon>Viridiplantae</taxon>
        <taxon>Streptophyta</taxon>
        <taxon>Embryophyta</taxon>
        <taxon>Tracheophyta</taxon>
        <taxon>Spermatophyta</taxon>
        <taxon>Magnoliopsida</taxon>
        <taxon>eudicotyledons</taxon>
        <taxon>Gunneridae</taxon>
        <taxon>Pentapetalae</taxon>
        <taxon>rosids</taxon>
        <taxon>malvids</taxon>
        <taxon>Brassicales</taxon>
        <taxon>Brassicaceae</taxon>
        <taxon>Arabideae</taxon>
        <taxon>Arabis</taxon>
    </lineage>
</organism>
<dbReference type="EMBL" id="CABITT030000006">
    <property type="protein sequence ID" value="VVB09174.1"/>
    <property type="molecule type" value="Genomic_DNA"/>
</dbReference>
<sequence>MKRKRPPGPIPSSMLGLEVYTGAVDDFGFEDYLNGIPSLVFELFDHAFCSSIIFLVFMSRREWNILDSFPENLFLFPLQYTELKPVPCLSYSDAVKLRESSTTPI</sequence>
<gene>
    <name evidence="1" type="ORF">ANE_LOCUS19618</name>
</gene>
<protein>
    <submittedName>
        <fullName evidence="1">Uncharacterized protein</fullName>
    </submittedName>
</protein>
<evidence type="ECO:0000313" key="1">
    <source>
        <dbReference type="EMBL" id="VVB09174.1"/>
    </source>
</evidence>
<name>A0A565C675_9BRAS</name>